<evidence type="ECO:0000256" key="2">
    <source>
        <dbReference type="ARBA" id="ARBA00012925"/>
    </source>
</evidence>
<evidence type="ECO:0000256" key="1">
    <source>
        <dbReference type="ARBA" id="ARBA00006217"/>
    </source>
</evidence>
<keyword evidence="4 6" id="KW-0456">Lyase</keyword>
<dbReference type="Proteomes" id="UP000183471">
    <property type="component" value="Unassembled WGS sequence"/>
</dbReference>
<evidence type="ECO:0000313" key="8">
    <source>
        <dbReference type="EMBL" id="SDQ83736.1"/>
    </source>
</evidence>
<organism evidence="8 9">
    <name type="scientific">Nitrosospira multiformis</name>
    <dbReference type="NCBI Taxonomy" id="1231"/>
    <lineage>
        <taxon>Bacteria</taxon>
        <taxon>Pseudomonadati</taxon>
        <taxon>Pseudomonadota</taxon>
        <taxon>Betaproteobacteria</taxon>
        <taxon>Nitrosomonadales</taxon>
        <taxon>Nitrosomonadaceae</taxon>
        <taxon>Nitrosospira</taxon>
    </lineage>
</organism>
<evidence type="ECO:0000256" key="7">
    <source>
        <dbReference type="SAM" id="SignalP"/>
    </source>
</evidence>
<dbReference type="PANTHER" id="PTHR11002:SF79">
    <property type="entry name" value="CARBONIC ANHYDRASE 2"/>
    <property type="match status" value="1"/>
</dbReference>
<name>A0ABY0TJG9_9PROT</name>
<keyword evidence="7" id="KW-0732">Signal</keyword>
<keyword evidence="3 6" id="KW-0862">Zinc</keyword>
<evidence type="ECO:0000256" key="5">
    <source>
        <dbReference type="ARBA" id="ARBA00048348"/>
    </source>
</evidence>
<dbReference type="EC" id="4.2.1.1" evidence="2 6"/>
<dbReference type="InterPro" id="IPR006311">
    <property type="entry name" value="TAT_signal"/>
</dbReference>
<comment type="similarity">
    <text evidence="1 6">Belongs to the beta-class carbonic anhydrase family.</text>
</comment>
<dbReference type="InterPro" id="IPR015892">
    <property type="entry name" value="Carbonic_anhydrase_CS"/>
</dbReference>
<dbReference type="PANTHER" id="PTHR11002">
    <property type="entry name" value="CARBONIC ANHYDRASE"/>
    <property type="match status" value="1"/>
</dbReference>
<feature type="signal peptide" evidence="7">
    <location>
        <begin position="1"/>
        <end position="28"/>
    </location>
</feature>
<evidence type="ECO:0000256" key="6">
    <source>
        <dbReference type="RuleBase" id="RU003956"/>
    </source>
</evidence>
<dbReference type="PROSITE" id="PS00704">
    <property type="entry name" value="PROK_CO2_ANHYDRASE_1"/>
    <property type="match status" value="1"/>
</dbReference>
<gene>
    <name evidence="8" type="ORF">SAMN05216402_2491</name>
</gene>
<protein>
    <recommendedName>
        <fullName evidence="2 6">Carbonic anhydrase</fullName>
        <ecNumber evidence="2 6">4.2.1.1</ecNumber>
    </recommendedName>
    <alternativeName>
        <fullName evidence="6">Carbonate dehydratase</fullName>
    </alternativeName>
</protein>
<sequence>MTTPNMKRRQCLIGACGLGLGMALGAAAEVPPPGSIDTEPYPRDAGEALARLKKGNQRFIDDKPLHDRQESSWRSLLVETQKPFATVLGCSDSRVPPELIFDVGFGELFTIRLAGNIIARDVIGSLQYAVRHLHTPLVVVLGHESCGAVTATVDEMLHKPTEPEYIGALIQLIKPGLGELDLKLGRDTLLRAAVEANVRWSMRQLATLPEGERALREGRVTMVGGVYELATGHVRFLN</sequence>
<reference evidence="8 9" key="1">
    <citation type="submission" date="2016-10" db="EMBL/GenBank/DDBJ databases">
        <authorList>
            <person name="Varghese N."/>
            <person name="Submissions S."/>
        </authorList>
    </citation>
    <scope>NUCLEOTIDE SEQUENCE [LARGE SCALE GENOMIC DNA]</scope>
    <source>
        <strain evidence="8 9">Nl1</strain>
    </source>
</reference>
<evidence type="ECO:0000313" key="9">
    <source>
        <dbReference type="Proteomes" id="UP000183471"/>
    </source>
</evidence>
<dbReference type="PROSITE" id="PS51318">
    <property type="entry name" value="TAT"/>
    <property type="match status" value="1"/>
</dbReference>
<dbReference type="Pfam" id="PF00484">
    <property type="entry name" value="Pro_CA"/>
    <property type="match status" value="1"/>
</dbReference>
<dbReference type="RefSeq" id="WP_081346749.1">
    <property type="nucleotide sequence ID" value="NZ_FNKY01000001.1"/>
</dbReference>
<comment type="function">
    <text evidence="6">Reversible hydration of carbon dioxide.</text>
</comment>
<dbReference type="EMBL" id="FNKY01000001">
    <property type="protein sequence ID" value="SDQ83736.1"/>
    <property type="molecule type" value="Genomic_DNA"/>
</dbReference>
<dbReference type="InterPro" id="IPR001765">
    <property type="entry name" value="Carbonic_anhydrase"/>
</dbReference>
<accession>A0ABY0TJG9</accession>
<evidence type="ECO:0000256" key="3">
    <source>
        <dbReference type="ARBA" id="ARBA00022833"/>
    </source>
</evidence>
<dbReference type="SUPFAM" id="SSF53056">
    <property type="entry name" value="beta-carbonic anhydrase, cab"/>
    <property type="match status" value="1"/>
</dbReference>
<dbReference type="SMART" id="SM00947">
    <property type="entry name" value="Pro_CA"/>
    <property type="match status" value="1"/>
</dbReference>
<keyword evidence="9" id="KW-1185">Reference proteome</keyword>
<feature type="chain" id="PRO_5046524351" description="Carbonic anhydrase" evidence="7">
    <location>
        <begin position="29"/>
        <end position="238"/>
    </location>
</feature>
<dbReference type="PROSITE" id="PS00705">
    <property type="entry name" value="PROK_CO2_ANHYDRASE_2"/>
    <property type="match status" value="1"/>
</dbReference>
<dbReference type="InterPro" id="IPR036874">
    <property type="entry name" value="Carbonic_anhydrase_sf"/>
</dbReference>
<dbReference type="CDD" id="cd03378">
    <property type="entry name" value="beta_CA_cladeC"/>
    <property type="match status" value="1"/>
</dbReference>
<comment type="caution">
    <text evidence="8">The sequence shown here is derived from an EMBL/GenBank/DDBJ whole genome shotgun (WGS) entry which is preliminary data.</text>
</comment>
<dbReference type="Gene3D" id="3.40.1050.10">
    <property type="entry name" value="Carbonic anhydrase"/>
    <property type="match status" value="1"/>
</dbReference>
<evidence type="ECO:0000256" key="4">
    <source>
        <dbReference type="ARBA" id="ARBA00023239"/>
    </source>
</evidence>
<comment type="catalytic activity">
    <reaction evidence="5 6">
        <text>hydrogencarbonate + H(+) = CO2 + H2O</text>
        <dbReference type="Rhea" id="RHEA:10748"/>
        <dbReference type="ChEBI" id="CHEBI:15377"/>
        <dbReference type="ChEBI" id="CHEBI:15378"/>
        <dbReference type="ChEBI" id="CHEBI:16526"/>
        <dbReference type="ChEBI" id="CHEBI:17544"/>
        <dbReference type="EC" id="4.2.1.1"/>
    </reaction>
</comment>
<proteinExistence type="inferred from homology"/>